<accession>A0A0C3E9D1</accession>
<organism evidence="1 2">
    <name type="scientific">Scleroderma citrinum Foug A</name>
    <dbReference type="NCBI Taxonomy" id="1036808"/>
    <lineage>
        <taxon>Eukaryota</taxon>
        <taxon>Fungi</taxon>
        <taxon>Dikarya</taxon>
        <taxon>Basidiomycota</taxon>
        <taxon>Agaricomycotina</taxon>
        <taxon>Agaricomycetes</taxon>
        <taxon>Agaricomycetidae</taxon>
        <taxon>Boletales</taxon>
        <taxon>Sclerodermatineae</taxon>
        <taxon>Sclerodermataceae</taxon>
        <taxon>Scleroderma</taxon>
    </lineage>
</organism>
<dbReference type="STRING" id="1036808.A0A0C3E9D1"/>
<name>A0A0C3E9D1_9AGAM</name>
<dbReference type="Proteomes" id="UP000053989">
    <property type="component" value="Unassembled WGS sequence"/>
</dbReference>
<evidence type="ECO:0000313" key="2">
    <source>
        <dbReference type="Proteomes" id="UP000053989"/>
    </source>
</evidence>
<sequence>YLYVDNLFGFACTSLLAFSVPYSKFLPSPLITILNLWDYLGIPHEEKKQVFAPSLPIIGFEVNPNLMRVQMSAESRLLLLERIHVFAHKGTRWSLHDFQRLAGYLNWALNVYPMLRPGLSALYAKTAGKLWHGSQIWVNHDVVQELQWLASHLENTDGVYFLSSITWD</sequence>
<gene>
    <name evidence="1" type="ORF">SCLCIDRAFT_59233</name>
</gene>
<feature type="non-terminal residue" evidence="1">
    <location>
        <position position="1"/>
    </location>
</feature>
<dbReference type="AlphaFoldDB" id="A0A0C3E9D1"/>
<dbReference type="InParanoid" id="A0A0C3E9D1"/>
<reference evidence="1 2" key="1">
    <citation type="submission" date="2014-04" db="EMBL/GenBank/DDBJ databases">
        <authorList>
            <consortium name="DOE Joint Genome Institute"/>
            <person name="Kuo A."/>
            <person name="Kohler A."/>
            <person name="Nagy L.G."/>
            <person name="Floudas D."/>
            <person name="Copeland A."/>
            <person name="Barry K.W."/>
            <person name="Cichocki N."/>
            <person name="Veneault-Fourrey C."/>
            <person name="LaButti K."/>
            <person name="Lindquist E.A."/>
            <person name="Lipzen A."/>
            <person name="Lundell T."/>
            <person name="Morin E."/>
            <person name="Murat C."/>
            <person name="Sun H."/>
            <person name="Tunlid A."/>
            <person name="Henrissat B."/>
            <person name="Grigoriev I.V."/>
            <person name="Hibbett D.S."/>
            <person name="Martin F."/>
            <person name="Nordberg H.P."/>
            <person name="Cantor M.N."/>
            <person name="Hua S.X."/>
        </authorList>
    </citation>
    <scope>NUCLEOTIDE SEQUENCE [LARGE SCALE GENOMIC DNA]</scope>
    <source>
        <strain evidence="1 2">Foug A</strain>
    </source>
</reference>
<dbReference type="SUPFAM" id="SSF56672">
    <property type="entry name" value="DNA/RNA polymerases"/>
    <property type="match status" value="1"/>
</dbReference>
<dbReference type="HOGENOM" id="CLU_134793_0_0_1"/>
<dbReference type="OrthoDB" id="198652at2759"/>
<dbReference type="InterPro" id="IPR043502">
    <property type="entry name" value="DNA/RNA_pol_sf"/>
</dbReference>
<dbReference type="EMBL" id="KN822027">
    <property type="protein sequence ID" value="KIM64556.1"/>
    <property type="molecule type" value="Genomic_DNA"/>
</dbReference>
<protein>
    <submittedName>
        <fullName evidence="1">Uncharacterized protein</fullName>
    </submittedName>
</protein>
<evidence type="ECO:0000313" key="1">
    <source>
        <dbReference type="EMBL" id="KIM64556.1"/>
    </source>
</evidence>
<proteinExistence type="predicted"/>
<reference evidence="2" key="2">
    <citation type="submission" date="2015-01" db="EMBL/GenBank/DDBJ databases">
        <title>Evolutionary Origins and Diversification of the Mycorrhizal Mutualists.</title>
        <authorList>
            <consortium name="DOE Joint Genome Institute"/>
            <consortium name="Mycorrhizal Genomics Consortium"/>
            <person name="Kohler A."/>
            <person name="Kuo A."/>
            <person name="Nagy L.G."/>
            <person name="Floudas D."/>
            <person name="Copeland A."/>
            <person name="Barry K.W."/>
            <person name="Cichocki N."/>
            <person name="Veneault-Fourrey C."/>
            <person name="LaButti K."/>
            <person name="Lindquist E.A."/>
            <person name="Lipzen A."/>
            <person name="Lundell T."/>
            <person name="Morin E."/>
            <person name="Murat C."/>
            <person name="Riley R."/>
            <person name="Ohm R."/>
            <person name="Sun H."/>
            <person name="Tunlid A."/>
            <person name="Henrissat B."/>
            <person name="Grigoriev I.V."/>
            <person name="Hibbett D.S."/>
            <person name="Martin F."/>
        </authorList>
    </citation>
    <scope>NUCLEOTIDE SEQUENCE [LARGE SCALE GENOMIC DNA]</scope>
    <source>
        <strain evidence="2">Foug A</strain>
    </source>
</reference>
<feature type="non-terminal residue" evidence="1">
    <location>
        <position position="168"/>
    </location>
</feature>
<keyword evidence="2" id="KW-1185">Reference proteome</keyword>